<protein>
    <submittedName>
        <fullName evidence="4">Lipopolysaccharide transport periplasmic protein LptA</fullName>
    </submittedName>
</protein>
<reference evidence="4" key="1">
    <citation type="submission" date="2020-10" db="EMBL/GenBank/DDBJ databases">
        <title>Paenihalocynthiibacter styelae gen. nov., sp. nov., isolated from stalked sea squirt Styela clava.</title>
        <authorList>
            <person name="Kim Y.-O."/>
            <person name="Yoon J.-H."/>
        </authorList>
    </citation>
    <scope>NUCLEOTIDE SEQUENCE</scope>
    <source>
        <strain evidence="4">MYP1-1</strain>
    </source>
</reference>
<proteinExistence type="predicted"/>
<feature type="chain" id="PRO_5035244332" evidence="2">
    <location>
        <begin position="21"/>
        <end position="166"/>
    </location>
</feature>
<dbReference type="GO" id="GO:0009279">
    <property type="term" value="C:cell outer membrane"/>
    <property type="evidence" value="ECO:0007669"/>
    <property type="project" value="TreeGrafter"/>
</dbReference>
<dbReference type="PANTHER" id="PTHR36504:SF1">
    <property type="entry name" value="LIPOPOLYSACCHARIDE EXPORT SYSTEM PROTEIN LPTA"/>
    <property type="match status" value="1"/>
</dbReference>
<dbReference type="GO" id="GO:0030288">
    <property type="term" value="C:outer membrane-bounded periplasmic space"/>
    <property type="evidence" value="ECO:0007669"/>
    <property type="project" value="TreeGrafter"/>
</dbReference>
<comment type="caution">
    <text evidence="4">The sequence shown here is derived from an EMBL/GenBank/DDBJ whole genome shotgun (WGS) entry which is preliminary data.</text>
</comment>
<feature type="signal peptide" evidence="2">
    <location>
        <begin position="1"/>
        <end position="20"/>
    </location>
</feature>
<dbReference type="Pfam" id="PF03968">
    <property type="entry name" value="LptD_N"/>
    <property type="match status" value="1"/>
</dbReference>
<evidence type="ECO:0000259" key="3">
    <source>
        <dbReference type="Pfam" id="PF03968"/>
    </source>
</evidence>
<keyword evidence="5" id="KW-1185">Reference proteome</keyword>
<name>A0A8J7LPN7_9RHOB</name>
<dbReference type="InterPro" id="IPR005653">
    <property type="entry name" value="OstA-like_N"/>
</dbReference>
<gene>
    <name evidence="4" type="ORF">H1D41_09440</name>
</gene>
<accession>A0A8J7LPN7</accession>
<dbReference type="GO" id="GO:0017089">
    <property type="term" value="F:glycolipid transfer activity"/>
    <property type="evidence" value="ECO:0007669"/>
    <property type="project" value="TreeGrafter"/>
</dbReference>
<evidence type="ECO:0000313" key="5">
    <source>
        <dbReference type="Proteomes" id="UP000640583"/>
    </source>
</evidence>
<keyword evidence="1 2" id="KW-0732">Signal</keyword>
<organism evidence="4 5">
    <name type="scientific">Halocynthiibacter styelae</name>
    <dbReference type="NCBI Taxonomy" id="2761955"/>
    <lineage>
        <taxon>Bacteria</taxon>
        <taxon>Pseudomonadati</taxon>
        <taxon>Pseudomonadota</taxon>
        <taxon>Alphaproteobacteria</taxon>
        <taxon>Rhodobacterales</taxon>
        <taxon>Paracoccaceae</taxon>
        <taxon>Halocynthiibacter</taxon>
    </lineage>
</organism>
<dbReference type="InterPro" id="IPR052037">
    <property type="entry name" value="LPS_export_LptA"/>
</dbReference>
<dbReference type="PANTHER" id="PTHR36504">
    <property type="entry name" value="LIPOPOLYSACCHARIDE EXPORT SYSTEM PROTEIN LPTA"/>
    <property type="match status" value="1"/>
</dbReference>
<dbReference type="GO" id="GO:0015920">
    <property type="term" value="P:lipopolysaccharide transport"/>
    <property type="evidence" value="ECO:0007669"/>
    <property type="project" value="TreeGrafter"/>
</dbReference>
<dbReference type="AlphaFoldDB" id="A0A8J7LPN7"/>
<evidence type="ECO:0000313" key="4">
    <source>
        <dbReference type="EMBL" id="MBI1493856.1"/>
    </source>
</evidence>
<sequence length="166" mass="16903">MKKFLQTIVLSASVVGFSGAAFGQAQVAFGGLQHDASLPVEVTADQLQVNQEDGSAVFQGNVVIGQGSMRLSAGRVRVEYQTGANTTGEISRLHATNGVVLTNGAEAAEATSAIYTIGSGQIVMQGGVILTQGDNALGANQMTVNLGTGQAELSGRVHTILQTGGN</sequence>
<dbReference type="EMBL" id="JADCKQ010000006">
    <property type="protein sequence ID" value="MBI1493856.1"/>
    <property type="molecule type" value="Genomic_DNA"/>
</dbReference>
<dbReference type="Gene3D" id="2.60.450.10">
    <property type="entry name" value="Lipopolysaccharide (LPS) transport protein A like domain"/>
    <property type="match status" value="1"/>
</dbReference>
<dbReference type="Proteomes" id="UP000640583">
    <property type="component" value="Unassembled WGS sequence"/>
</dbReference>
<dbReference type="RefSeq" id="WP_228848667.1">
    <property type="nucleotide sequence ID" value="NZ_JADCKQ010000006.1"/>
</dbReference>
<evidence type="ECO:0000256" key="2">
    <source>
        <dbReference type="SAM" id="SignalP"/>
    </source>
</evidence>
<feature type="domain" description="Organic solvent tolerance-like N-terminal" evidence="3">
    <location>
        <begin position="41"/>
        <end position="149"/>
    </location>
</feature>
<evidence type="ECO:0000256" key="1">
    <source>
        <dbReference type="ARBA" id="ARBA00022729"/>
    </source>
</evidence>